<dbReference type="GO" id="GO:0071966">
    <property type="term" value="P:fungal-type cell wall polysaccharide metabolic process"/>
    <property type="evidence" value="ECO:0007669"/>
    <property type="project" value="TreeGrafter"/>
</dbReference>
<gene>
    <name evidence="3" type="ORF">FIBSPDRAFT_830525</name>
</gene>
<reference evidence="3 4" key="1">
    <citation type="journal article" date="2016" name="Mol. Biol. Evol.">
        <title>Comparative Genomics of Early-Diverging Mushroom-Forming Fungi Provides Insights into the Origins of Lignocellulose Decay Capabilities.</title>
        <authorList>
            <person name="Nagy L.G."/>
            <person name="Riley R."/>
            <person name="Tritt A."/>
            <person name="Adam C."/>
            <person name="Daum C."/>
            <person name="Floudas D."/>
            <person name="Sun H."/>
            <person name="Yadav J.S."/>
            <person name="Pangilinan J."/>
            <person name="Larsson K.H."/>
            <person name="Matsuura K."/>
            <person name="Barry K."/>
            <person name="Labutti K."/>
            <person name="Kuo R."/>
            <person name="Ohm R.A."/>
            <person name="Bhattacharya S.S."/>
            <person name="Shirouzu T."/>
            <person name="Yoshinaga Y."/>
            <person name="Martin F.M."/>
            <person name="Grigoriev I.V."/>
            <person name="Hibbett D.S."/>
        </authorList>
    </citation>
    <scope>NUCLEOTIDE SEQUENCE [LARGE SCALE GENOMIC DNA]</scope>
    <source>
        <strain evidence="3 4">CBS 109695</strain>
    </source>
</reference>
<evidence type="ECO:0000313" key="4">
    <source>
        <dbReference type="Proteomes" id="UP000076532"/>
    </source>
</evidence>
<feature type="compositionally biased region" description="Low complexity" evidence="1">
    <location>
        <begin position="13"/>
        <end position="88"/>
    </location>
</feature>
<dbReference type="GO" id="GO:0016787">
    <property type="term" value="F:hydrolase activity"/>
    <property type="evidence" value="ECO:0007669"/>
    <property type="project" value="UniProtKB-KW"/>
</dbReference>
<dbReference type="EMBL" id="KV417582">
    <property type="protein sequence ID" value="KZP17506.1"/>
    <property type="molecule type" value="Genomic_DNA"/>
</dbReference>
<feature type="domain" description="Asl1-like glycosyl hydrolase catalytic" evidence="2">
    <location>
        <begin position="103"/>
        <end position="325"/>
    </location>
</feature>
<dbReference type="InterPro" id="IPR017853">
    <property type="entry name" value="GH"/>
</dbReference>
<evidence type="ECO:0000313" key="3">
    <source>
        <dbReference type="EMBL" id="KZP17506.1"/>
    </source>
</evidence>
<proteinExistence type="predicted"/>
<dbReference type="Pfam" id="PF11790">
    <property type="entry name" value="Glyco_hydro_cc"/>
    <property type="match status" value="1"/>
</dbReference>
<keyword evidence="4" id="KW-1185">Reference proteome</keyword>
<dbReference type="PANTHER" id="PTHR34154:SF14">
    <property type="entry name" value="ASL1-LIKE GLYCOSYL HYDROLASE CATALYTIC DOMAIN-CONTAINING PROTEIN"/>
    <property type="match status" value="1"/>
</dbReference>
<dbReference type="OrthoDB" id="5959761at2759"/>
<dbReference type="PANTHER" id="PTHR34154">
    <property type="entry name" value="ALKALI-SENSITIVE LINKAGE PROTEIN 1"/>
    <property type="match status" value="1"/>
</dbReference>
<dbReference type="SUPFAM" id="SSF51445">
    <property type="entry name" value="(Trans)glycosidases"/>
    <property type="match status" value="1"/>
</dbReference>
<dbReference type="InterPro" id="IPR053183">
    <property type="entry name" value="ASL1"/>
</dbReference>
<organism evidence="3 4">
    <name type="scientific">Athelia psychrophila</name>
    <dbReference type="NCBI Taxonomy" id="1759441"/>
    <lineage>
        <taxon>Eukaryota</taxon>
        <taxon>Fungi</taxon>
        <taxon>Dikarya</taxon>
        <taxon>Basidiomycota</taxon>
        <taxon>Agaricomycotina</taxon>
        <taxon>Agaricomycetes</taxon>
        <taxon>Agaricomycetidae</taxon>
        <taxon>Atheliales</taxon>
        <taxon>Atheliaceae</taxon>
        <taxon>Athelia</taxon>
    </lineage>
</organism>
<evidence type="ECO:0000259" key="2">
    <source>
        <dbReference type="Pfam" id="PF11790"/>
    </source>
</evidence>
<dbReference type="STRING" id="436010.A0A166G649"/>
<feature type="region of interest" description="Disordered" evidence="1">
    <location>
        <begin position="1"/>
        <end position="94"/>
    </location>
</feature>
<protein>
    <submittedName>
        <fullName evidence="3">Glycoside hydrolase family 128 protein</fullName>
    </submittedName>
</protein>
<dbReference type="GO" id="GO:0009277">
    <property type="term" value="C:fungal-type cell wall"/>
    <property type="evidence" value="ECO:0007669"/>
    <property type="project" value="TreeGrafter"/>
</dbReference>
<sequence length="333" mass="34810">MEAAVAPHWKWPTTSSIANTTSSISASGISSSASKISTSSSASKTSTSSPVSNNSASSSASKTTGSSASTTNTSASAAKTSASSSTTTLTPNGKKAGIAGLDSLSWMKDHLGWAYDWTPSPDVGSGPVAVSMLWGDGKSSDALDAPRFTEFEALSAAPAYILAFEEPDCSSAGSSNIPDEATGASVWESVIAPWQAKGSLLGSPSMCKQADESWLAPFEADITTPWDFTAVHINKVDMTGVNLDLDHYWNTYGKPIWVTEFACVDDTIWAPCTNQTEIDAYINDIVTLFESDDRVYAYAYSDGEGLGTAWPTVINGALSASGQTYLDAISIYG</sequence>
<evidence type="ECO:0000256" key="1">
    <source>
        <dbReference type="SAM" id="MobiDB-lite"/>
    </source>
</evidence>
<keyword evidence="3" id="KW-0378">Hydrolase</keyword>
<name>A0A166G649_9AGAM</name>
<dbReference type="InterPro" id="IPR024655">
    <property type="entry name" value="Asl1_glyco_hydro_catalytic"/>
</dbReference>
<dbReference type="Proteomes" id="UP000076532">
    <property type="component" value="Unassembled WGS sequence"/>
</dbReference>
<accession>A0A166G649</accession>
<dbReference type="AlphaFoldDB" id="A0A166G649"/>